<evidence type="ECO:0000313" key="2">
    <source>
        <dbReference type="Proteomes" id="UP000694393"/>
    </source>
</evidence>
<sequence>MCTWRVRPRLPSAFAQVHVYTHLPISIRLGTLTIPKEVNRKKNNEAEATFLTPANGYGFRFTEMNYLYFF</sequence>
<dbReference type="Pfam" id="PF11092">
    <property type="entry name" value="Alveol-reg_P311"/>
    <property type="match status" value="1"/>
</dbReference>
<reference evidence="1" key="1">
    <citation type="submission" date="2025-08" db="UniProtKB">
        <authorList>
            <consortium name="Ensembl"/>
        </authorList>
    </citation>
    <scope>IDENTIFICATION</scope>
</reference>
<organism evidence="1 2">
    <name type="scientific">Pelusios castaneus</name>
    <name type="common">West African mud turtle</name>
    <dbReference type="NCBI Taxonomy" id="367368"/>
    <lineage>
        <taxon>Eukaryota</taxon>
        <taxon>Metazoa</taxon>
        <taxon>Chordata</taxon>
        <taxon>Craniata</taxon>
        <taxon>Vertebrata</taxon>
        <taxon>Euteleostomi</taxon>
        <taxon>Archelosauria</taxon>
        <taxon>Testudinata</taxon>
        <taxon>Testudines</taxon>
        <taxon>Pleurodira</taxon>
        <taxon>Pelomedusidae</taxon>
        <taxon>Pelusios</taxon>
    </lineage>
</organism>
<evidence type="ECO:0000313" key="1">
    <source>
        <dbReference type="Ensembl" id="ENSPCEP00000000209.1"/>
    </source>
</evidence>
<dbReference type="Proteomes" id="UP000694393">
    <property type="component" value="Unplaced"/>
</dbReference>
<name>A0A8C8R514_9SAUR</name>
<dbReference type="Ensembl" id="ENSPCET00000000214.1">
    <property type="protein sequence ID" value="ENSPCEP00000000209.1"/>
    <property type="gene ID" value="ENSPCEG00000000193.1"/>
</dbReference>
<proteinExistence type="predicted"/>
<protein>
    <recommendedName>
        <fullName evidence="3">Neuronal regeneration-related protein</fullName>
    </recommendedName>
</protein>
<keyword evidence="2" id="KW-1185">Reference proteome</keyword>
<reference evidence="1" key="2">
    <citation type="submission" date="2025-09" db="UniProtKB">
        <authorList>
            <consortium name="Ensembl"/>
        </authorList>
    </citation>
    <scope>IDENTIFICATION</scope>
</reference>
<dbReference type="AlphaFoldDB" id="A0A8C8R514"/>
<dbReference type="InterPro" id="IPR024417">
    <property type="entry name" value="Neuronal_3.1"/>
</dbReference>
<evidence type="ECO:0008006" key="3">
    <source>
        <dbReference type="Google" id="ProtNLM"/>
    </source>
</evidence>
<accession>A0A8C8R514</accession>